<proteinExistence type="predicted"/>
<name>A0A165SSK0_9APHY</name>
<sequence length="258" mass="29330">MQPGAQASGSVYVSTDSGSDSQNIHQTAANALFEPLLVPSHELEPHATAHAVTSARQRPVCINLDGEDLHVDKTHLPDPPAIHFSDDIPALFREWHASQLLVIAGRGIPIKHWDKLYKKRNGIAETDAWHAIKVEWGNWKFLVEEHDQFPSENAFWAEYSSEEGERLSYQQILDKLQDHRGSTDDADYYAAMRYFGNDLDRADAQGAFRYRKSGKPMIYTKRGKVAQKWRKLLAEDAEIRANWDAMQAERSPAEYSRV</sequence>
<dbReference type="AlphaFoldDB" id="A0A165SSK0"/>
<protein>
    <submittedName>
        <fullName evidence="2">Uncharacterized protein</fullName>
    </submittedName>
</protein>
<evidence type="ECO:0000313" key="3">
    <source>
        <dbReference type="Proteomes" id="UP000076727"/>
    </source>
</evidence>
<accession>A0A165SSK0</accession>
<feature type="region of interest" description="Disordered" evidence="1">
    <location>
        <begin position="1"/>
        <end position="21"/>
    </location>
</feature>
<organism evidence="2 3">
    <name type="scientific">Daedalea quercina L-15889</name>
    <dbReference type="NCBI Taxonomy" id="1314783"/>
    <lineage>
        <taxon>Eukaryota</taxon>
        <taxon>Fungi</taxon>
        <taxon>Dikarya</taxon>
        <taxon>Basidiomycota</taxon>
        <taxon>Agaricomycotina</taxon>
        <taxon>Agaricomycetes</taxon>
        <taxon>Polyporales</taxon>
        <taxon>Fomitopsis</taxon>
    </lineage>
</organism>
<evidence type="ECO:0000256" key="1">
    <source>
        <dbReference type="SAM" id="MobiDB-lite"/>
    </source>
</evidence>
<dbReference type="OrthoDB" id="3251176at2759"/>
<dbReference type="Proteomes" id="UP000076727">
    <property type="component" value="Unassembled WGS sequence"/>
</dbReference>
<evidence type="ECO:0000313" key="2">
    <source>
        <dbReference type="EMBL" id="KZT72430.1"/>
    </source>
</evidence>
<dbReference type="EMBL" id="KV429041">
    <property type="protein sequence ID" value="KZT72430.1"/>
    <property type="molecule type" value="Genomic_DNA"/>
</dbReference>
<gene>
    <name evidence="2" type="ORF">DAEQUDRAFT_755239</name>
</gene>
<reference evidence="2 3" key="1">
    <citation type="journal article" date="2016" name="Mol. Biol. Evol.">
        <title>Comparative Genomics of Early-Diverging Mushroom-Forming Fungi Provides Insights into the Origins of Lignocellulose Decay Capabilities.</title>
        <authorList>
            <person name="Nagy L.G."/>
            <person name="Riley R."/>
            <person name="Tritt A."/>
            <person name="Adam C."/>
            <person name="Daum C."/>
            <person name="Floudas D."/>
            <person name="Sun H."/>
            <person name="Yadav J.S."/>
            <person name="Pangilinan J."/>
            <person name="Larsson K.H."/>
            <person name="Matsuura K."/>
            <person name="Barry K."/>
            <person name="Labutti K."/>
            <person name="Kuo R."/>
            <person name="Ohm R.A."/>
            <person name="Bhattacharya S.S."/>
            <person name="Shirouzu T."/>
            <person name="Yoshinaga Y."/>
            <person name="Martin F.M."/>
            <person name="Grigoriev I.V."/>
            <person name="Hibbett D.S."/>
        </authorList>
    </citation>
    <scope>NUCLEOTIDE SEQUENCE [LARGE SCALE GENOMIC DNA]</scope>
    <source>
        <strain evidence="2 3">L-15889</strain>
    </source>
</reference>
<keyword evidence="3" id="KW-1185">Reference proteome</keyword>